<feature type="domain" description="Non-structural maintenance of chromosomes element 1 RING C4HC3-type" evidence="17">
    <location>
        <begin position="226"/>
        <end position="268"/>
    </location>
</feature>
<dbReference type="Pfam" id="PF07574">
    <property type="entry name" value="SMC_Nse1"/>
    <property type="match status" value="1"/>
</dbReference>
<evidence type="ECO:0000256" key="16">
    <source>
        <dbReference type="SAM" id="MobiDB-lite"/>
    </source>
</evidence>
<dbReference type="Gene3D" id="3.30.40.10">
    <property type="entry name" value="Zinc/RING finger domain, C3HC4 (zinc finger)"/>
    <property type="match status" value="1"/>
</dbReference>
<feature type="region of interest" description="Disordered" evidence="16">
    <location>
        <begin position="286"/>
        <end position="315"/>
    </location>
</feature>
<evidence type="ECO:0000256" key="5">
    <source>
        <dbReference type="ARBA" id="ARBA00019422"/>
    </source>
</evidence>
<evidence type="ECO:0000256" key="15">
    <source>
        <dbReference type="RuleBase" id="RU368018"/>
    </source>
</evidence>
<keyword evidence="13 15" id="KW-0234">DNA repair</keyword>
<protein>
    <recommendedName>
        <fullName evidence="5 15">Non-structural maintenance of chromosomes element 1 homolog</fullName>
        <ecNumber evidence="4 15">2.3.2.27</ecNumber>
    </recommendedName>
</protein>
<reference evidence="18" key="1">
    <citation type="journal article" date="2020" name="Stud. Mycol.">
        <title>101 Dothideomycetes genomes: a test case for predicting lifestyles and emergence of pathogens.</title>
        <authorList>
            <person name="Haridas S."/>
            <person name="Albert R."/>
            <person name="Binder M."/>
            <person name="Bloem J."/>
            <person name="Labutti K."/>
            <person name="Salamov A."/>
            <person name="Andreopoulos B."/>
            <person name="Baker S."/>
            <person name="Barry K."/>
            <person name="Bills G."/>
            <person name="Bluhm B."/>
            <person name="Cannon C."/>
            <person name="Castanera R."/>
            <person name="Culley D."/>
            <person name="Daum C."/>
            <person name="Ezra D."/>
            <person name="Gonzalez J."/>
            <person name="Henrissat B."/>
            <person name="Kuo A."/>
            <person name="Liang C."/>
            <person name="Lipzen A."/>
            <person name="Lutzoni F."/>
            <person name="Magnuson J."/>
            <person name="Mondo S."/>
            <person name="Nolan M."/>
            <person name="Ohm R."/>
            <person name="Pangilinan J."/>
            <person name="Park H.-J."/>
            <person name="Ramirez L."/>
            <person name="Alfaro M."/>
            <person name="Sun H."/>
            <person name="Tritt A."/>
            <person name="Yoshinaga Y."/>
            <person name="Zwiers L.-H."/>
            <person name="Turgeon B."/>
            <person name="Goodwin S."/>
            <person name="Spatafora J."/>
            <person name="Crous P."/>
            <person name="Grigoriev I."/>
        </authorList>
    </citation>
    <scope>NUCLEOTIDE SEQUENCE</scope>
    <source>
        <strain evidence="18">CBS 113979</strain>
    </source>
</reference>
<sequence>MDDAHRAFLQAFLASPVMTFADAQPRLAAIQTIFEERDILVQDITQDELANYISNLNNLISPLDYEIRSIHSQTDPSRTVTYALVNAASDAMTQVATNHSPDEIAFVKKVIDAMFEGSGNKEIFAVPGMQALNIAKQPRNRESMVAATQADGEPQMTQGQVKALTLDQAERVLASLVAEGWFEKSRREYYSLSPRALMELRGWLVDTYDGEAVEEGDESMKRVRFCEGCREILTIGQRCHNRECGCRIHDTCTQGFFRGQTEKRCPRCEAAWTGTDFVGERAAGGRVQNMPVRRGRPSAASRNTQSMANADSDDD</sequence>
<evidence type="ECO:0000313" key="19">
    <source>
        <dbReference type="Proteomes" id="UP000800041"/>
    </source>
</evidence>
<feature type="compositionally biased region" description="Polar residues" evidence="16">
    <location>
        <begin position="300"/>
        <end position="309"/>
    </location>
</feature>
<proteinExistence type="inferred from homology"/>
<evidence type="ECO:0000256" key="1">
    <source>
        <dbReference type="ARBA" id="ARBA00000900"/>
    </source>
</evidence>
<keyword evidence="11 15" id="KW-0862">Zinc</keyword>
<keyword evidence="7 15" id="KW-0479">Metal-binding</keyword>
<dbReference type="CDD" id="cd16493">
    <property type="entry name" value="RING-CH-C4HC3_NSE1"/>
    <property type="match status" value="1"/>
</dbReference>
<evidence type="ECO:0000256" key="9">
    <source>
        <dbReference type="ARBA" id="ARBA00022771"/>
    </source>
</evidence>
<dbReference type="Gene3D" id="1.10.10.10">
    <property type="entry name" value="Winged helix-like DNA-binding domain superfamily/Winged helix DNA-binding domain"/>
    <property type="match status" value="1"/>
</dbReference>
<comment type="catalytic activity">
    <reaction evidence="1 15">
        <text>S-ubiquitinyl-[E2 ubiquitin-conjugating enzyme]-L-cysteine + [acceptor protein]-L-lysine = [E2 ubiquitin-conjugating enzyme]-L-cysteine + N(6)-ubiquitinyl-[acceptor protein]-L-lysine.</text>
        <dbReference type="EC" id="2.3.2.27"/>
    </reaction>
</comment>
<comment type="function">
    <text evidence="15">Acts in a DNA repair pathway for removal of UV-induced DNA damage that is distinct from classical nucleotide excision repair and in repair of ionizing radiation damage. Functions in homologous recombination repair of DNA double strand breaks and in recovery of stalled replication forks.</text>
</comment>
<keyword evidence="9 15" id="KW-0863">Zinc-finger</keyword>
<comment type="subcellular location">
    <subcellularLocation>
        <location evidence="2 15">Nucleus</location>
    </subcellularLocation>
</comment>
<evidence type="ECO:0000256" key="7">
    <source>
        <dbReference type="ARBA" id="ARBA00022723"/>
    </source>
</evidence>
<keyword evidence="10 15" id="KW-0833">Ubl conjugation pathway</keyword>
<dbReference type="AlphaFoldDB" id="A0A6G1H1M3"/>
<evidence type="ECO:0000256" key="14">
    <source>
        <dbReference type="ARBA" id="ARBA00023242"/>
    </source>
</evidence>
<organism evidence="18 19">
    <name type="scientific">Aulographum hederae CBS 113979</name>
    <dbReference type="NCBI Taxonomy" id="1176131"/>
    <lineage>
        <taxon>Eukaryota</taxon>
        <taxon>Fungi</taxon>
        <taxon>Dikarya</taxon>
        <taxon>Ascomycota</taxon>
        <taxon>Pezizomycotina</taxon>
        <taxon>Dothideomycetes</taxon>
        <taxon>Pleosporomycetidae</taxon>
        <taxon>Aulographales</taxon>
        <taxon>Aulographaceae</taxon>
    </lineage>
</organism>
<evidence type="ECO:0000256" key="2">
    <source>
        <dbReference type="ARBA" id="ARBA00004123"/>
    </source>
</evidence>
<keyword evidence="8 15" id="KW-0227">DNA damage</keyword>
<keyword evidence="6 15" id="KW-0808">Transferase</keyword>
<keyword evidence="14 15" id="KW-0539">Nucleus</keyword>
<dbReference type="InterPro" id="IPR013083">
    <property type="entry name" value="Znf_RING/FYVE/PHD"/>
</dbReference>
<dbReference type="GO" id="GO:0000724">
    <property type="term" value="P:double-strand break repair via homologous recombination"/>
    <property type="evidence" value="ECO:0007669"/>
    <property type="project" value="TreeGrafter"/>
</dbReference>
<keyword evidence="12 15" id="KW-0233">DNA recombination</keyword>
<dbReference type="Proteomes" id="UP000800041">
    <property type="component" value="Unassembled WGS sequence"/>
</dbReference>
<keyword evidence="19" id="KW-1185">Reference proteome</keyword>
<comment type="subunit">
    <text evidence="15">Component of the Smc5-Smc6 complex.</text>
</comment>
<evidence type="ECO:0000256" key="10">
    <source>
        <dbReference type="ARBA" id="ARBA00022786"/>
    </source>
</evidence>
<dbReference type="EC" id="2.3.2.27" evidence="4 15"/>
<evidence type="ECO:0000256" key="6">
    <source>
        <dbReference type="ARBA" id="ARBA00022679"/>
    </source>
</evidence>
<dbReference type="Gene3D" id="3.90.1150.220">
    <property type="match status" value="1"/>
</dbReference>
<dbReference type="GO" id="GO:0030915">
    <property type="term" value="C:Smc5-Smc6 complex"/>
    <property type="evidence" value="ECO:0007669"/>
    <property type="project" value="UniProtKB-UniRule"/>
</dbReference>
<accession>A0A6G1H1M3</accession>
<dbReference type="GO" id="GO:0061630">
    <property type="term" value="F:ubiquitin protein ligase activity"/>
    <property type="evidence" value="ECO:0007669"/>
    <property type="project" value="UniProtKB-EC"/>
</dbReference>
<evidence type="ECO:0000256" key="11">
    <source>
        <dbReference type="ARBA" id="ARBA00022833"/>
    </source>
</evidence>
<dbReference type="GO" id="GO:0005634">
    <property type="term" value="C:nucleus"/>
    <property type="evidence" value="ECO:0007669"/>
    <property type="project" value="UniProtKB-SubCell"/>
</dbReference>
<dbReference type="OrthoDB" id="185455at2759"/>
<dbReference type="EMBL" id="ML977154">
    <property type="protein sequence ID" value="KAF1987123.1"/>
    <property type="molecule type" value="Genomic_DNA"/>
</dbReference>
<dbReference type="InterPro" id="IPR014857">
    <property type="entry name" value="Nse1_RING_C4HC3-type"/>
</dbReference>
<evidence type="ECO:0000259" key="17">
    <source>
        <dbReference type="Pfam" id="PF08746"/>
    </source>
</evidence>
<gene>
    <name evidence="18" type="ORF">K402DRAFT_331551</name>
</gene>
<dbReference type="PANTHER" id="PTHR20973:SF0">
    <property type="entry name" value="NON-STRUCTURAL MAINTENANCE OF CHROMOSOMES ELEMENT 1 HOMOLOG"/>
    <property type="match status" value="1"/>
</dbReference>
<evidence type="ECO:0000256" key="13">
    <source>
        <dbReference type="ARBA" id="ARBA00023204"/>
    </source>
</evidence>
<evidence type="ECO:0000313" key="18">
    <source>
        <dbReference type="EMBL" id="KAF1987123.1"/>
    </source>
</evidence>
<dbReference type="InterPro" id="IPR036388">
    <property type="entry name" value="WH-like_DNA-bd_sf"/>
</dbReference>
<evidence type="ECO:0000256" key="12">
    <source>
        <dbReference type="ARBA" id="ARBA00023172"/>
    </source>
</evidence>
<evidence type="ECO:0000256" key="4">
    <source>
        <dbReference type="ARBA" id="ARBA00012483"/>
    </source>
</evidence>
<dbReference type="Pfam" id="PF08746">
    <property type="entry name" value="zf-RING-like"/>
    <property type="match status" value="1"/>
</dbReference>
<dbReference type="GO" id="GO:0008270">
    <property type="term" value="F:zinc ion binding"/>
    <property type="evidence" value="ECO:0007669"/>
    <property type="project" value="UniProtKB-KW"/>
</dbReference>
<comment type="similarity">
    <text evidence="3 15">Belongs to the NSE1 family.</text>
</comment>
<evidence type="ECO:0000256" key="8">
    <source>
        <dbReference type="ARBA" id="ARBA00022763"/>
    </source>
</evidence>
<evidence type="ECO:0000256" key="3">
    <source>
        <dbReference type="ARBA" id="ARBA00010258"/>
    </source>
</evidence>
<dbReference type="PANTHER" id="PTHR20973">
    <property type="entry name" value="NON-SMC ELEMENT 1-RELATED"/>
    <property type="match status" value="1"/>
</dbReference>
<dbReference type="InterPro" id="IPR011513">
    <property type="entry name" value="Nse1"/>
</dbReference>
<name>A0A6G1H1M3_9PEZI</name>